<protein>
    <recommendedName>
        <fullName evidence="9">RING-type domain-containing protein</fullName>
    </recommendedName>
</protein>
<dbReference type="AlphaFoldDB" id="A0A8H4PRK3"/>
<keyword evidence="2" id="KW-0808">Transferase</keyword>
<evidence type="ECO:0000256" key="2">
    <source>
        <dbReference type="ARBA" id="ARBA00022679"/>
    </source>
</evidence>
<comment type="caution">
    <text evidence="10">The sequence shown here is derived from an EMBL/GenBank/DDBJ whole genome shotgun (WGS) entry which is preliminary data.</text>
</comment>
<dbReference type="InterPro" id="IPR044066">
    <property type="entry name" value="TRIAD_supradom"/>
</dbReference>
<dbReference type="InterPro" id="IPR047544">
    <property type="entry name" value="RING-HC_RBR_RNF216"/>
</dbReference>
<evidence type="ECO:0000256" key="7">
    <source>
        <dbReference type="ARBA" id="ARBA00022833"/>
    </source>
</evidence>
<evidence type="ECO:0000256" key="4">
    <source>
        <dbReference type="ARBA" id="ARBA00022737"/>
    </source>
</evidence>
<sequence>MPHRHRLSFALAHCLRRHTVPPHSLQIGSPRYCKSHRRQVPLRLASRCTWTLEELVDACFRPVTTIFPNICPLFLDKLAIDLDFDTNAIINYIVDQEGEGKPYPRKQAPGLKRKRESLAEEAQEVARVKRIYDAEGRRPRILSQHHARQIRDLLWMDFPQIPIITIQAALDAAHNFLLPTYVALFEATLEHANRPWVPCARGPYAPKSLDETIKNCLDPDERDTLLELHTARRAVAERERERRLNLEKDRAEQANFDEALANGFTKECECCFVDFALNRLTQCSADTAHWFCFNCCRRQAETLVGLSKYELTCMSMDGCQASFSHFERQRFLDKKLASALDRAEQDAVLRLAGLEDLVSCPFCPFAAECSPTEVDREFRCQNPECQIVSCRLCGKETHVPKTCEDAAKEHGYSARRTIEEAMSAALIRRCNKCNTPFIKADGCNKMMCTRSACRNVQCYVCSKTCDYAHFNDPKRGGKEGNCPLFDNVETRHIRDISAAEEETRKKVADANPDVDPEHLKFHMSDDVSQDGKRRARPLADAVHIPQWQRARVPEPRVPDAPAAARVPDAAAARVPDVPAAARAPDVPAARMPVEARMPHIAREPHVPRMANNAPGNAGQGRLLVPEPFQNMVDVAHDPHQLPQQRQQYAPRNNLFHFAAARQQQAIIAAQHAALTHRAVMATAAGRSRAALLGVGRPPLGAGYLGANAGVNRPGYDELAGFVRGPVAGRPAHGVYPRPRERPGAAEPMRDVLAMEFGHGRGRSDRRQEPNAAAGARADLAAPPPLQGPMALAVQAASGNDSGRYMAIPGPPIAPVLGHDLYLPRFPPEPQLPPFGWVADGELGNAPPDYVDDALFFGDMGAWAENPQL</sequence>
<feature type="compositionally biased region" description="Basic and acidic residues" evidence="8">
    <location>
        <begin position="759"/>
        <end position="768"/>
    </location>
</feature>
<dbReference type="InterPro" id="IPR047546">
    <property type="entry name" value="Rcat_RBR_RNF216"/>
</dbReference>
<dbReference type="SUPFAM" id="SSF57850">
    <property type="entry name" value="RING/U-box"/>
    <property type="match status" value="1"/>
</dbReference>
<comment type="pathway">
    <text evidence="1">Protein modification; protein ubiquitination.</text>
</comment>
<dbReference type="Gene3D" id="1.20.120.1750">
    <property type="match status" value="1"/>
</dbReference>
<organism evidence="10 11">
    <name type="scientific">Ophiocordyceps sinensis</name>
    <dbReference type="NCBI Taxonomy" id="72228"/>
    <lineage>
        <taxon>Eukaryota</taxon>
        <taxon>Fungi</taxon>
        <taxon>Dikarya</taxon>
        <taxon>Ascomycota</taxon>
        <taxon>Pezizomycotina</taxon>
        <taxon>Sordariomycetes</taxon>
        <taxon>Hypocreomycetidae</taxon>
        <taxon>Hypocreales</taxon>
        <taxon>Ophiocordycipitaceae</taxon>
        <taxon>Ophiocordyceps</taxon>
    </lineage>
</organism>
<evidence type="ECO:0000313" key="10">
    <source>
        <dbReference type="EMBL" id="KAF4509123.1"/>
    </source>
</evidence>
<keyword evidence="6" id="KW-0833">Ubl conjugation pathway</keyword>
<name>A0A8H4PRK3_9HYPO</name>
<keyword evidence="3" id="KW-0479">Metal-binding</keyword>
<feature type="region of interest" description="Disordered" evidence="8">
    <location>
        <begin position="759"/>
        <end position="783"/>
    </location>
</feature>
<evidence type="ECO:0000256" key="6">
    <source>
        <dbReference type="ARBA" id="ARBA00022786"/>
    </source>
</evidence>
<dbReference type="CDD" id="cd20339">
    <property type="entry name" value="BRcat_RBR_RNF216"/>
    <property type="match status" value="1"/>
</dbReference>
<keyword evidence="7" id="KW-0862">Zinc</keyword>
<dbReference type="Proteomes" id="UP000557566">
    <property type="component" value="Unassembled WGS sequence"/>
</dbReference>
<feature type="compositionally biased region" description="Low complexity" evidence="8">
    <location>
        <begin position="769"/>
        <end position="780"/>
    </location>
</feature>
<dbReference type="Pfam" id="PF26200">
    <property type="entry name" value="Rcat_RNF216"/>
    <property type="match status" value="1"/>
</dbReference>
<evidence type="ECO:0000256" key="3">
    <source>
        <dbReference type="ARBA" id="ARBA00022723"/>
    </source>
</evidence>
<dbReference type="Pfam" id="PF26191">
    <property type="entry name" value="RING-HC_RBR_RNF216"/>
    <property type="match status" value="1"/>
</dbReference>
<dbReference type="InterPro" id="IPR047545">
    <property type="entry name" value="BRcat_RBR_RNF216"/>
</dbReference>
<dbReference type="PROSITE" id="PS51873">
    <property type="entry name" value="TRIAD"/>
    <property type="match status" value="1"/>
</dbReference>
<dbReference type="GO" id="GO:0016740">
    <property type="term" value="F:transferase activity"/>
    <property type="evidence" value="ECO:0007669"/>
    <property type="project" value="UniProtKB-KW"/>
</dbReference>
<gene>
    <name evidence="10" type="ORF">G6O67_005424</name>
</gene>
<keyword evidence="5" id="KW-0863">Zinc-finger</keyword>
<dbReference type="InterPro" id="IPR051628">
    <property type="entry name" value="LUBAC_E3_Ligases"/>
</dbReference>
<feature type="domain" description="RING-type" evidence="9">
    <location>
        <begin position="264"/>
        <end position="486"/>
    </location>
</feature>
<accession>A0A8H4PRK3</accession>
<dbReference type="EMBL" id="JAAVMX010000005">
    <property type="protein sequence ID" value="KAF4509123.1"/>
    <property type="molecule type" value="Genomic_DNA"/>
</dbReference>
<dbReference type="CDD" id="cd16630">
    <property type="entry name" value="RING-HC_RBR_RNF216"/>
    <property type="match status" value="1"/>
</dbReference>
<dbReference type="PANTHER" id="PTHR22770:SF47">
    <property type="entry name" value="E3 UBIQUITIN-PROTEIN LIGASE RNF216"/>
    <property type="match status" value="1"/>
</dbReference>
<evidence type="ECO:0000256" key="1">
    <source>
        <dbReference type="ARBA" id="ARBA00004906"/>
    </source>
</evidence>
<evidence type="ECO:0000313" key="11">
    <source>
        <dbReference type="Proteomes" id="UP000557566"/>
    </source>
</evidence>
<proteinExistence type="predicted"/>
<evidence type="ECO:0000259" key="9">
    <source>
        <dbReference type="PROSITE" id="PS51873"/>
    </source>
</evidence>
<reference evidence="10 11" key="1">
    <citation type="journal article" date="2020" name="Genome Biol. Evol.">
        <title>A new high-quality draft genome assembly of the Chinese cordyceps Ophiocordyceps sinensis.</title>
        <authorList>
            <person name="Shu R."/>
            <person name="Zhang J."/>
            <person name="Meng Q."/>
            <person name="Zhang H."/>
            <person name="Zhou G."/>
            <person name="Li M."/>
            <person name="Wu P."/>
            <person name="Zhao Y."/>
            <person name="Chen C."/>
            <person name="Qin Q."/>
        </authorList>
    </citation>
    <scope>NUCLEOTIDE SEQUENCE [LARGE SCALE GENOMIC DNA]</scope>
    <source>
        <strain evidence="10 11">IOZ07</strain>
    </source>
</reference>
<keyword evidence="4" id="KW-0677">Repeat</keyword>
<dbReference type="PANTHER" id="PTHR22770">
    <property type="entry name" value="UBIQUITIN CONJUGATING ENZYME 7 INTERACTING PROTEIN-RELATED"/>
    <property type="match status" value="1"/>
</dbReference>
<evidence type="ECO:0000256" key="5">
    <source>
        <dbReference type="ARBA" id="ARBA00022771"/>
    </source>
</evidence>
<dbReference type="CDD" id="cd20353">
    <property type="entry name" value="Rcat_RBR_RNF216"/>
    <property type="match status" value="1"/>
</dbReference>
<dbReference type="OrthoDB" id="10009520at2759"/>
<keyword evidence="11" id="KW-1185">Reference proteome</keyword>
<dbReference type="GO" id="GO:0008270">
    <property type="term" value="F:zinc ion binding"/>
    <property type="evidence" value="ECO:0007669"/>
    <property type="project" value="UniProtKB-KW"/>
</dbReference>
<evidence type="ECO:0000256" key="8">
    <source>
        <dbReference type="SAM" id="MobiDB-lite"/>
    </source>
</evidence>